<proteinExistence type="predicted"/>
<evidence type="ECO:0008006" key="5">
    <source>
        <dbReference type="Google" id="ProtNLM"/>
    </source>
</evidence>
<dbReference type="Gene3D" id="1.50.10.20">
    <property type="match status" value="1"/>
</dbReference>
<evidence type="ECO:0000256" key="2">
    <source>
        <dbReference type="SAM" id="Phobius"/>
    </source>
</evidence>
<keyword evidence="4" id="KW-1185">Reference proteome</keyword>
<dbReference type="Proteomes" id="UP001437256">
    <property type="component" value="Unassembled WGS sequence"/>
</dbReference>
<keyword evidence="2" id="KW-0812">Transmembrane</keyword>
<dbReference type="EMBL" id="JBBXMP010000070">
    <property type="protein sequence ID" value="KAL0063949.1"/>
    <property type="molecule type" value="Genomic_DNA"/>
</dbReference>
<feature type="transmembrane region" description="Helical" evidence="2">
    <location>
        <begin position="223"/>
        <end position="245"/>
    </location>
</feature>
<dbReference type="SUPFAM" id="SSF48208">
    <property type="entry name" value="Six-hairpin glycosidases"/>
    <property type="match status" value="1"/>
</dbReference>
<evidence type="ECO:0000313" key="4">
    <source>
        <dbReference type="Proteomes" id="UP001437256"/>
    </source>
</evidence>
<reference evidence="3 4" key="1">
    <citation type="submission" date="2024-05" db="EMBL/GenBank/DDBJ databases">
        <title>A draft genome resource for the thread blight pathogen Marasmius tenuissimus strain MS-2.</title>
        <authorList>
            <person name="Yulfo-Soto G.E."/>
            <person name="Baruah I.K."/>
            <person name="Amoako-Attah I."/>
            <person name="Bukari Y."/>
            <person name="Meinhardt L.W."/>
            <person name="Bailey B.A."/>
            <person name="Cohen S.P."/>
        </authorList>
    </citation>
    <scope>NUCLEOTIDE SEQUENCE [LARGE SCALE GENOMIC DNA]</scope>
    <source>
        <strain evidence="3 4">MS-2</strain>
    </source>
</reference>
<evidence type="ECO:0000256" key="1">
    <source>
        <dbReference type="SAM" id="MobiDB-lite"/>
    </source>
</evidence>
<feature type="compositionally biased region" description="Low complexity" evidence="1">
    <location>
        <begin position="197"/>
        <end position="214"/>
    </location>
</feature>
<keyword evidence="2" id="KW-1133">Transmembrane helix</keyword>
<dbReference type="InterPro" id="IPR005198">
    <property type="entry name" value="Glyco_hydro_76"/>
</dbReference>
<evidence type="ECO:0000313" key="3">
    <source>
        <dbReference type="EMBL" id="KAL0063949.1"/>
    </source>
</evidence>
<gene>
    <name evidence="3" type="ORF">AAF712_009139</name>
</gene>
<comment type="caution">
    <text evidence="3">The sequence shown here is derived from an EMBL/GenBank/DDBJ whole genome shotgun (WGS) entry which is preliminary data.</text>
</comment>
<name>A0ABR2ZS04_9AGAR</name>
<accession>A0ABR2ZS04</accession>
<protein>
    <recommendedName>
        <fullName evidence="5">Glycoside hydrolase family 76 protein</fullName>
    </recommendedName>
</protein>
<feature type="region of interest" description="Disordered" evidence="1">
    <location>
        <begin position="195"/>
        <end position="215"/>
    </location>
</feature>
<sequence>MYGLAAMQAYAAYKDRAYLGYAETAWGSVRVYTLSDNEIRNGKSAVKSITLQNECDGASLAGDKNNDRLNGLSTGNFLILSALLAEATGNQTYLIAATQSLDFFRSQLYDDQSGLVRDYLSAVTYWYTIHALSTLYKRNISDAALQKSIHDYLAIQYNVALNSYTDLRAMQDPKKQTVALAHLVSGIILEDDTTNRATATPPVASPTTSPTEVSQRLNDTDSAIAGAAGGGIVFLVLTGIGIWLLRRRYRRQVVARKLEQQSVNPVVPYPVDHRPVMLESRNSGHNVMKWYDEIPHPSKKQQMIAERERNEQSYTRLSHCRDSLPTEQLIRMLQARLQRTRNEVEDISPPEYTSTLGSK</sequence>
<dbReference type="Pfam" id="PF03663">
    <property type="entry name" value="Glyco_hydro_76"/>
    <property type="match status" value="1"/>
</dbReference>
<keyword evidence="2" id="KW-0472">Membrane</keyword>
<organism evidence="3 4">
    <name type="scientific">Marasmius tenuissimus</name>
    <dbReference type="NCBI Taxonomy" id="585030"/>
    <lineage>
        <taxon>Eukaryota</taxon>
        <taxon>Fungi</taxon>
        <taxon>Dikarya</taxon>
        <taxon>Basidiomycota</taxon>
        <taxon>Agaricomycotina</taxon>
        <taxon>Agaricomycetes</taxon>
        <taxon>Agaricomycetidae</taxon>
        <taxon>Agaricales</taxon>
        <taxon>Marasmiineae</taxon>
        <taxon>Marasmiaceae</taxon>
        <taxon>Marasmius</taxon>
    </lineage>
</organism>
<dbReference type="InterPro" id="IPR008928">
    <property type="entry name" value="6-hairpin_glycosidase_sf"/>
</dbReference>